<evidence type="ECO:0000313" key="13">
    <source>
        <dbReference type="Proteomes" id="UP000005045"/>
    </source>
</evidence>
<dbReference type="PANTHER" id="PTHR43065">
    <property type="entry name" value="SENSOR HISTIDINE KINASE"/>
    <property type="match status" value="1"/>
</dbReference>
<gene>
    <name evidence="12" type="ORF">BgramDRAFT_0226</name>
</gene>
<dbReference type="GO" id="GO:0005524">
    <property type="term" value="F:ATP binding"/>
    <property type="evidence" value="ECO:0007669"/>
    <property type="project" value="UniProtKB-KW"/>
</dbReference>
<name>B1FSV4_PARG4</name>
<dbReference type="PRINTS" id="PR00344">
    <property type="entry name" value="BCTRLSENSOR"/>
</dbReference>
<dbReference type="EC" id="2.7.13.3" evidence="2"/>
<proteinExistence type="predicted"/>
<dbReference type="Pfam" id="PF00512">
    <property type="entry name" value="HisKA"/>
    <property type="match status" value="1"/>
</dbReference>
<protein>
    <recommendedName>
        <fullName evidence="2">histidine kinase</fullName>
        <ecNumber evidence="2">2.7.13.3</ecNumber>
    </recommendedName>
</protein>
<evidence type="ECO:0000313" key="12">
    <source>
        <dbReference type="EMBL" id="EDT12846.1"/>
    </source>
</evidence>
<dbReference type="PANTHER" id="PTHR43065:SF10">
    <property type="entry name" value="PEROXIDE STRESS-ACTIVATED HISTIDINE KINASE MAK3"/>
    <property type="match status" value="1"/>
</dbReference>
<evidence type="ECO:0000256" key="8">
    <source>
        <dbReference type="ARBA" id="ARBA00023012"/>
    </source>
</evidence>
<dbReference type="InterPro" id="IPR003661">
    <property type="entry name" value="HisK_dim/P_dom"/>
</dbReference>
<dbReference type="Pfam" id="PF02518">
    <property type="entry name" value="HATPase_c"/>
    <property type="match status" value="1"/>
</dbReference>
<evidence type="ECO:0000259" key="11">
    <source>
        <dbReference type="PROSITE" id="PS50112"/>
    </source>
</evidence>
<evidence type="ECO:0000256" key="1">
    <source>
        <dbReference type="ARBA" id="ARBA00000085"/>
    </source>
</evidence>
<keyword evidence="6 12" id="KW-0418">Kinase</keyword>
<dbReference type="GO" id="GO:0000155">
    <property type="term" value="F:phosphorelay sensor kinase activity"/>
    <property type="evidence" value="ECO:0007669"/>
    <property type="project" value="InterPro"/>
</dbReference>
<dbReference type="SUPFAM" id="SSF47384">
    <property type="entry name" value="Homodimeric domain of signal transducing histidine kinase"/>
    <property type="match status" value="1"/>
</dbReference>
<evidence type="ECO:0000256" key="3">
    <source>
        <dbReference type="ARBA" id="ARBA00022553"/>
    </source>
</evidence>
<evidence type="ECO:0000256" key="7">
    <source>
        <dbReference type="ARBA" id="ARBA00022840"/>
    </source>
</evidence>
<sequence>MNGLRHHHRNVVSEVVAAVERLISPGRVRAAASGSALELMAGTIKTPMHLHDAGFHLPRDRSAAGQNTVRRDPRSTRARRHSAVAQAGRASRLSAVLAGYIPWWHRRADDAPSGYAGADLRPLLDAMPVAVMVIDDDYRVMQVNEPAAALFGYTANELCSLSFMQLCPRMADDTAHDTADDTADHTADDTDKQAIPSGAFVPGSRAGTAGVRRMAVARCRDGGERPVSVQCTRYEAGASPWIVTIVDPCEHAHASADDLKSVQPARVSDLSEMAAALAHEINQPLTAILGNAQAAQRFLQSPVSDPDNLREALADIVDDSFRATEIVRKLRQLVRGATPETRPLAIDTLVRGATHLMRRSALALGVSVTLDVEKHLPQVRGDNTQLQQVMINLLQNAFDAVEQCSAEHRVVSVRIRAAPQQAGVSITVNDRGQGLNADQVGDVFKPFFTSKMHGLGLGLSISSSIISMHGGRLWADNNDDGGATFHILLPSAGDAEGLASGSRYTS</sequence>
<dbReference type="PROSITE" id="PS50109">
    <property type="entry name" value="HIS_KIN"/>
    <property type="match status" value="1"/>
</dbReference>
<feature type="domain" description="Histidine kinase" evidence="10">
    <location>
        <begin position="276"/>
        <end position="493"/>
    </location>
</feature>
<keyword evidence="13" id="KW-1185">Reference proteome</keyword>
<dbReference type="InterPro" id="IPR004358">
    <property type="entry name" value="Sig_transdc_His_kin-like_C"/>
</dbReference>
<dbReference type="SMART" id="SM00388">
    <property type="entry name" value="HisKA"/>
    <property type="match status" value="1"/>
</dbReference>
<comment type="catalytic activity">
    <reaction evidence="1">
        <text>ATP + protein L-histidine = ADP + protein N-phospho-L-histidine.</text>
        <dbReference type="EC" id="2.7.13.3"/>
    </reaction>
</comment>
<dbReference type="SMART" id="SM00387">
    <property type="entry name" value="HATPase_c"/>
    <property type="match status" value="1"/>
</dbReference>
<evidence type="ECO:0000256" key="4">
    <source>
        <dbReference type="ARBA" id="ARBA00022679"/>
    </source>
</evidence>
<evidence type="ECO:0000256" key="6">
    <source>
        <dbReference type="ARBA" id="ARBA00022777"/>
    </source>
</evidence>
<dbReference type="Gene3D" id="3.30.450.20">
    <property type="entry name" value="PAS domain"/>
    <property type="match status" value="1"/>
</dbReference>
<feature type="compositionally biased region" description="Basic and acidic residues" evidence="9">
    <location>
        <begin position="174"/>
        <end position="192"/>
    </location>
</feature>
<dbReference type="Gene3D" id="1.10.287.130">
    <property type="match status" value="1"/>
</dbReference>
<dbReference type="Gene3D" id="3.30.565.10">
    <property type="entry name" value="Histidine kinase-like ATPase, C-terminal domain"/>
    <property type="match status" value="1"/>
</dbReference>
<dbReference type="SMART" id="SM00091">
    <property type="entry name" value="PAS"/>
    <property type="match status" value="1"/>
</dbReference>
<dbReference type="Pfam" id="PF13188">
    <property type="entry name" value="PAS_8"/>
    <property type="match status" value="1"/>
</dbReference>
<dbReference type="CDD" id="cd00130">
    <property type="entry name" value="PAS"/>
    <property type="match status" value="1"/>
</dbReference>
<dbReference type="InterPro" id="IPR005467">
    <property type="entry name" value="His_kinase_dom"/>
</dbReference>
<dbReference type="CDD" id="cd00082">
    <property type="entry name" value="HisKA"/>
    <property type="match status" value="1"/>
</dbReference>
<evidence type="ECO:0000256" key="2">
    <source>
        <dbReference type="ARBA" id="ARBA00012438"/>
    </source>
</evidence>
<keyword evidence="8" id="KW-0902">Two-component regulatory system</keyword>
<dbReference type="InterPro" id="IPR036097">
    <property type="entry name" value="HisK_dim/P_sf"/>
</dbReference>
<dbReference type="NCBIfam" id="TIGR00229">
    <property type="entry name" value="sensory_box"/>
    <property type="match status" value="1"/>
</dbReference>
<dbReference type="PROSITE" id="PS50112">
    <property type="entry name" value="PAS"/>
    <property type="match status" value="1"/>
</dbReference>
<dbReference type="EMBL" id="ABLD01000001">
    <property type="protein sequence ID" value="EDT12846.1"/>
    <property type="molecule type" value="Genomic_DNA"/>
</dbReference>
<dbReference type="InterPro" id="IPR003594">
    <property type="entry name" value="HATPase_dom"/>
</dbReference>
<evidence type="ECO:0000256" key="9">
    <source>
        <dbReference type="SAM" id="MobiDB-lite"/>
    </source>
</evidence>
<organism evidence="12 13">
    <name type="scientific">Paraburkholderia graminis (strain ATCC 700544 / DSM 17151 / LMG 18924 / NCIMB 13744 / C4D1M)</name>
    <dbReference type="NCBI Taxonomy" id="396598"/>
    <lineage>
        <taxon>Bacteria</taxon>
        <taxon>Pseudomonadati</taxon>
        <taxon>Pseudomonadota</taxon>
        <taxon>Betaproteobacteria</taxon>
        <taxon>Burkholderiales</taxon>
        <taxon>Burkholderiaceae</taxon>
        <taxon>Paraburkholderia</taxon>
    </lineage>
</organism>
<dbReference type="SUPFAM" id="SSF55874">
    <property type="entry name" value="ATPase domain of HSP90 chaperone/DNA topoisomerase II/histidine kinase"/>
    <property type="match status" value="1"/>
</dbReference>
<evidence type="ECO:0000256" key="5">
    <source>
        <dbReference type="ARBA" id="ARBA00022741"/>
    </source>
</evidence>
<dbReference type="SUPFAM" id="SSF55785">
    <property type="entry name" value="PYP-like sensor domain (PAS domain)"/>
    <property type="match status" value="1"/>
</dbReference>
<keyword evidence="5" id="KW-0547">Nucleotide-binding</keyword>
<dbReference type="Proteomes" id="UP000005045">
    <property type="component" value="Unassembled WGS sequence"/>
</dbReference>
<keyword evidence="4" id="KW-0808">Transferase</keyword>
<dbReference type="InterPro" id="IPR036890">
    <property type="entry name" value="HATPase_C_sf"/>
</dbReference>
<keyword evidence="7" id="KW-0067">ATP-binding</keyword>
<evidence type="ECO:0000259" key="10">
    <source>
        <dbReference type="PROSITE" id="PS50109"/>
    </source>
</evidence>
<accession>B1FSV4</accession>
<keyword evidence="3" id="KW-0597">Phosphoprotein</keyword>
<dbReference type="AlphaFoldDB" id="B1FSV4"/>
<reference evidence="12 13" key="1">
    <citation type="submission" date="2008-03" db="EMBL/GenBank/DDBJ databases">
        <title>Sequencing of the draft genome and assembly of Burkholderia graminis C4D1M.</title>
        <authorList>
            <consortium name="US DOE Joint Genome Institute (JGI-PGF)"/>
            <person name="Copeland A."/>
            <person name="Lucas S."/>
            <person name="Lapidus A."/>
            <person name="Glavina del Rio T."/>
            <person name="Dalin E."/>
            <person name="Tice H."/>
            <person name="Bruce D."/>
            <person name="Goodwin L."/>
            <person name="Pitluck S."/>
            <person name="Larimer F."/>
            <person name="Land M.L."/>
            <person name="Hauser L."/>
            <person name="Tiedje J."/>
            <person name="Richardson P."/>
        </authorList>
    </citation>
    <scope>NUCLEOTIDE SEQUENCE [LARGE SCALE GENOMIC DNA]</scope>
    <source>
        <strain evidence="13">ATCC 700544 / DSM 17151 / LMG 18924 / NCIMB 13744 / C4D1M</strain>
    </source>
</reference>
<dbReference type="InterPro" id="IPR035965">
    <property type="entry name" value="PAS-like_dom_sf"/>
</dbReference>
<feature type="region of interest" description="Disordered" evidence="9">
    <location>
        <begin position="174"/>
        <end position="200"/>
    </location>
</feature>
<comment type="caution">
    <text evidence="12">The sequence shown here is derived from an EMBL/GenBank/DDBJ whole genome shotgun (WGS) entry which is preliminary data.</text>
</comment>
<feature type="region of interest" description="Disordered" evidence="9">
    <location>
        <begin position="57"/>
        <end position="78"/>
    </location>
</feature>
<dbReference type="InterPro" id="IPR000014">
    <property type="entry name" value="PAS"/>
</dbReference>
<feature type="domain" description="PAS" evidence="11">
    <location>
        <begin position="116"/>
        <end position="158"/>
    </location>
</feature>